<feature type="coiled-coil region" evidence="1">
    <location>
        <begin position="45"/>
        <end position="79"/>
    </location>
</feature>
<dbReference type="PANTHER" id="PTHR43941">
    <property type="entry name" value="STRUCTURAL MAINTENANCE OF CHROMOSOMES PROTEIN 2"/>
    <property type="match status" value="1"/>
</dbReference>
<dbReference type="EMBL" id="DS113496">
    <property type="protein sequence ID" value="EAY03724.1"/>
    <property type="molecule type" value="Genomic_DNA"/>
</dbReference>
<feature type="coiled-coil region" evidence="1">
    <location>
        <begin position="490"/>
        <end position="829"/>
    </location>
</feature>
<dbReference type="GO" id="GO:0000785">
    <property type="term" value="C:chromatin"/>
    <property type="evidence" value="ECO:0000318"/>
    <property type="project" value="GO_Central"/>
</dbReference>
<evidence type="ECO:0000313" key="4">
    <source>
        <dbReference type="Proteomes" id="UP000001542"/>
    </source>
</evidence>
<dbReference type="RefSeq" id="XP_001315947.1">
    <property type="nucleotide sequence ID" value="XM_001315912.1"/>
</dbReference>
<protein>
    <submittedName>
        <fullName evidence="3">Uncharacterized protein</fullName>
    </submittedName>
</protein>
<accession>A2EUG5</accession>
<dbReference type="GO" id="GO:0000796">
    <property type="term" value="C:condensin complex"/>
    <property type="evidence" value="ECO:0000318"/>
    <property type="project" value="GO_Central"/>
</dbReference>
<dbReference type="GO" id="GO:0007076">
    <property type="term" value="P:mitotic chromosome condensation"/>
    <property type="evidence" value="ECO:0000318"/>
    <property type="project" value="GO_Central"/>
</dbReference>
<dbReference type="Proteomes" id="UP000001542">
    <property type="component" value="Unassembled WGS sequence"/>
</dbReference>
<feature type="coiled-coil region" evidence="1">
    <location>
        <begin position="269"/>
        <end position="353"/>
    </location>
</feature>
<dbReference type="VEuPathDB" id="TrichDB:TVAG_473490"/>
<reference evidence="3" key="1">
    <citation type="submission" date="2006-10" db="EMBL/GenBank/DDBJ databases">
        <authorList>
            <person name="Amadeo P."/>
            <person name="Zhao Q."/>
            <person name="Wortman J."/>
            <person name="Fraser-Liggett C."/>
            <person name="Carlton J."/>
        </authorList>
    </citation>
    <scope>NUCLEOTIDE SEQUENCE</scope>
    <source>
        <strain evidence="3">G3</strain>
    </source>
</reference>
<dbReference type="GO" id="GO:0000793">
    <property type="term" value="C:condensed chromosome"/>
    <property type="evidence" value="ECO:0000318"/>
    <property type="project" value="GO_Central"/>
</dbReference>
<proteinExistence type="predicted"/>
<sequence length="1548" mass="181145">MDENRRVAKKSNQKLPPPISLSDSDYGDSVSLSSIHETKNKRNQVLEYEMLIKNSNMQVDNMKEQIQNLTQNLIDLSSKVEKIIPEEIKTAVPNLGQSDYVISVVQHLSSLYIAKTSSQYTSSVIQKLNSDNQSIILQNEQLKSENSQLKATIEALHASEMQRNRKIQESERVRLEVLRENEAKTKQINNIEAERVSIIRRLTEELKKKDVTIENIKRSKFGKQIPTNIPEIDPQSTVKTDELMKFSVKQLQDLLKEAQTKDIEKDNRIKSYESNLLQLQNELKNNMKTISDLKQVIEEKNRIIYNFETKQTENKKESASSLSNELQATKRRLNEVLKQLEECQKQLQTQINKPQTIDETNKLRSTIIEKDSEIQNLGESLHLLSTEKEEIQMKYERKLQKVTTTLQNEKQKITKQLNDQILQLKAQYSQETIKMKNQMKEENLKLTQFLDEEKQKNKNLMKIFNDQNPREIVDEYHYLKDESIAQSQKIKEMSEEREDLQSTILDIQKTLQNTKVTLSQKEIEINDMKLQMQQMTSVNDFKEVVLEKQELEKTLEERENFIKSLQSQISSQIDECKTKLKDQNTKLVENLAQINTKLEERETKLQRLQSCLIDVEKQNQNLKEKLRVSLEENVKLGSEIEKLNKQMENTNIEIEVNNDAILDLHQTIDKLTKEKENLTKLNDENLAEKEKMKKSLKKMEKKYDKLQSSISQKEMQLSELQDTIEKVKTEKSSQINSLIKKVEEKENQIRETENTLKDMQMSQTVIEQNHQNEKQLNENKIKEFEKKVSKLEKIVFKLKDYINNLQIEKEKYENKFKELKQIAKNQMQTSLDFQNESEKNKESRLTSEMAFQTLSKKYNDLQSKYNERNNAIDTLSKDLELLRNQVSEKNVQIQTLNSKIENQDEMKHEILKLQNKLQTFIESNDKNQKELEETKNKVNEEKEKSEKLKLETESKENDLIQKINELNLTIASLTEQTKNPPVEFTKKMTELELINKKVTEDLTKIKEESEKQKRVLKRENDELKSINADYKKQIIDLSNDVDLNGTNFENKLSAKVREIQDLKMKNENLMKTLEDLKLNYQEQKEKLVSENASLTSKLETNQNNLNSLTTKEKQISEENKKLLTENGEIKNKITVLTKQNEELNDNLSKSKESFDNLNNEYQEYKRTNNKQIDGLNHQINDQKVDIMNLSKVIEKKQNKIQEMKEVINQSVNIKDFEKLNKKYLAVKNLYEKSEKKVLSTAIDQGTIREQQMSEFLSKIETQQKEIDDLKDKIQNKEDFIRKLQRQIATDGQKLEEITSQPFVPLIELTNLRQEMREKEKQLNESLAKIKFLEEKKANDKADYEVEKARFDKERKSLKELVDMMAKKVDTLNSVTTKMTVFHSMLTNQNTMEQNSQTILEILKSPLNELFSHFGLQEIETLGRVVTLTISSVNEDFDEKPYVDEKISKKIDEVLTVIDNLLVKTVNLKPIEGASPLLKLTQISARLKQISSTMVDRDSLIQRMSKLVESQHQAVVRISECPKDETILKLSSTNLEESNKILKDIAKCK</sequence>
<evidence type="ECO:0000256" key="2">
    <source>
        <dbReference type="SAM" id="MobiDB-lite"/>
    </source>
</evidence>
<evidence type="ECO:0000256" key="1">
    <source>
        <dbReference type="SAM" id="Coils"/>
    </source>
</evidence>
<keyword evidence="4" id="KW-1185">Reference proteome</keyword>
<organism evidence="3 4">
    <name type="scientific">Trichomonas vaginalis (strain ATCC PRA-98 / G3)</name>
    <dbReference type="NCBI Taxonomy" id="412133"/>
    <lineage>
        <taxon>Eukaryota</taxon>
        <taxon>Metamonada</taxon>
        <taxon>Parabasalia</taxon>
        <taxon>Trichomonadida</taxon>
        <taxon>Trichomonadidae</taxon>
        <taxon>Trichomonas</taxon>
    </lineage>
</organism>
<feature type="coiled-coil region" evidence="1">
    <location>
        <begin position="125"/>
        <end position="219"/>
    </location>
</feature>
<gene>
    <name evidence="3" type="ORF">TVAG_473490</name>
</gene>
<dbReference type="VEuPathDB" id="TrichDB:TVAGG3_0317030"/>
<dbReference type="GO" id="GO:0003682">
    <property type="term" value="F:chromatin binding"/>
    <property type="evidence" value="ECO:0000318"/>
    <property type="project" value="GO_Central"/>
</dbReference>
<feature type="region of interest" description="Disordered" evidence="2">
    <location>
        <begin position="1"/>
        <end position="34"/>
    </location>
</feature>
<dbReference type="InParanoid" id="A2EUG5"/>
<keyword evidence="1" id="KW-0175">Coiled coil</keyword>
<name>A2EUG5_TRIV3</name>
<dbReference type="KEGG" id="tva:4761574"/>
<dbReference type="SMR" id="A2EUG5"/>
<reference evidence="3" key="2">
    <citation type="journal article" date="2007" name="Science">
        <title>Draft genome sequence of the sexually transmitted pathogen Trichomonas vaginalis.</title>
        <authorList>
            <person name="Carlton J.M."/>
            <person name="Hirt R.P."/>
            <person name="Silva J.C."/>
            <person name="Delcher A.L."/>
            <person name="Schatz M."/>
            <person name="Zhao Q."/>
            <person name="Wortman J.R."/>
            <person name="Bidwell S.L."/>
            <person name="Alsmark U.C.M."/>
            <person name="Besteiro S."/>
            <person name="Sicheritz-Ponten T."/>
            <person name="Noel C.J."/>
            <person name="Dacks J.B."/>
            <person name="Foster P.G."/>
            <person name="Simillion C."/>
            <person name="Van de Peer Y."/>
            <person name="Miranda-Saavedra D."/>
            <person name="Barton G.J."/>
            <person name="Westrop G.D."/>
            <person name="Mueller S."/>
            <person name="Dessi D."/>
            <person name="Fiori P.L."/>
            <person name="Ren Q."/>
            <person name="Paulsen I."/>
            <person name="Zhang H."/>
            <person name="Bastida-Corcuera F.D."/>
            <person name="Simoes-Barbosa A."/>
            <person name="Brown M.T."/>
            <person name="Hayes R.D."/>
            <person name="Mukherjee M."/>
            <person name="Okumura C.Y."/>
            <person name="Schneider R."/>
            <person name="Smith A.J."/>
            <person name="Vanacova S."/>
            <person name="Villalvazo M."/>
            <person name="Haas B.J."/>
            <person name="Pertea M."/>
            <person name="Feldblyum T.V."/>
            <person name="Utterback T.R."/>
            <person name="Shu C.L."/>
            <person name="Osoegawa K."/>
            <person name="de Jong P.J."/>
            <person name="Hrdy I."/>
            <person name="Horvathova L."/>
            <person name="Zubacova Z."/>
            <person name="Dolezal P."/>
            <person name="Malik S.B."/>
            <person name="Logsdon J.M. Jr."/>
            <person name="Henze K."/>
            <person name="Gupta A."/>
            <person name="Wang C.C."/>
            <person name="Dunne R.L."/>
            <person name="Upcroft J.A."/>
            <person name="Upcroft P."/>
            <person name="White O."/>
            <person name="Salzberg S.L."/>
            <person name="Tang P."/>
            <person name="Chiu C.-H."/>
            <person name="Lee Y.-S."/>
            <person name="Embley T.M."/>
            <person name="Coombs G.H."/>
            <person name="Mottram J.C."/>
            <person name="Tachezy J."/>
            <person name="Fraser-Liggett C.M."/>
            <person name="Johnson P.J."/>
        </authorList>
    </citation>
    <scope>NUCLEOTIDE SEQUENCE [LARGE SCALE GENOMIC DNA]</scope>
    <source>
        <strain evidence="3">G3</strain>
    </source>
</reference>
<dbReference type="PANTHER" id="PTHR43941:SF5">
    <property type="entry name" value="ELKS_RAB6-INTERACTING_CAST FAMILY PROTEIN"/>
    <property type="match status" value="1"/>
</dbReference>
<dbReference type="OMA" id="MVNVPMA"/>
<dbReference type="STRING" id="5722.A2EUG5"/>
<evidence type="ECO:0000313" key="3">
    <source>
        <dbReference type="EMBL" id="EAY03724.1"/>
    </source>
</evidence>
<feature type="region of interest" description="Disordered" evidence="2">
    <location>
        <begin position="924"/>
        <end position="950"/>
    </location>
</feature>